<dbReference type="RefSeq" id="WP_024542404.1">
    <property type="nucleotide sequence ID" value="NZ_CATZAZ010000011.1"/>
</dbReference>
<dbReference type="InterPro" id="IPR011704">
    <property type="entry name" value="ATPase_dyneun-rel_AAA"/>
</dbReference>
<sequence>MSNTIENLFGIPGASAPIQVRERIDGIPAQAYPAVSAGYVFQLLLLKKLLRFLLGNPARRNAMLIGEPGVGKTSIVNEIASRLNIPVFSLACSGKTRFSHMVGGYEIVGGNTQWRDGPLVMAMRHGGIFLANEITRLDSGEQMNLAEVLDSRASITIPDTGEVVMADPNFRFIATGNSGGYGDDSGVYQGERISSVAFLDRFQVFKVGHMDATDEQALLQKLAPSLPVAIVEGMVKLAGEVRKNFVGRGGTLRVIMSTRSLCVWAMETVGYSKISGIVDSAREALLDTSLNGAPEDEASAVLEIWDRWVKEGA</sequence>
<keyword evidence="2" id="KW-0436">Ligase</keyword>
<dbReference type="CDD" id="cd00009">
    <property type="entry name" value="AAA"/>
    <property type="match status" value="1"/>
</dbReference>
<dbReference type="SUPFAM" id="SSF52540">
    <property type="entry name" value="P-loop containing nucleoside triphosphate hydrolases"/>
    <property type="match status" value="1"/>
</dbReference>
<organism evidence="2 3">
    <name type="scientific">Ralstonia thomasii</name>
    <dbReference type="NCBI Taxonomy" id="3058596"/>
    <lineage>
        <taxon>Bacteria</taxon>
        <taxon>Pseudomonadati</taxon>
        <taxon>Pseudomonadota</taxon>
        <taxon>Betaproteobacteria</taxon>
        <taxon>Burkholderiales</taxon>
        <taxon>Burkholderiaceae</taxon>
        <taxon>Ralstonia</taxon>
    </lineage>
</organism>
<dbReference type="AlphaFoldDB" id="A0AAD2BRN9"/>
<reference evidence="2" key="1">
    <citation type="submission" date="2023-07" db="EMBL/GenBank/DDBJ databases">
        <authorList>
            <person name="Peeters C."/>
        </authorList>
    </citation>
    <scope>NUCLEOTIDE SEQUENCE</scope>
    <source>
        <strain evidence="2">R-77560</strain>
    </source>
</reference>
<dbReference type="Gene3D" id="3.40.50.300">
    <property type="entry name" value="P-loop containing nucleotide triphosphate hydrolases"/>
    <property type="match status" value="1"/>
</dbReference>
<dbReference type="PANTHER" id="PTHR42759:SF6">
    <property type="entry name" value="REGULATORY PROTEIN-RELATED"/>
    <property type="match status" value="1"/>
</dbReference>
<gene>
    <name evidence="2" type="primary">cobS_2</name>
    <name evidence="2" type="ORF">R77560_04076</name>
</gene>
<dbReference type="EC" id="6.6.1.2" evidence="2"/>
<dbReference type="PANTHER" id="PTHR42759">
    <property type="entry name" value="MOXR FAMILY PROTEIN"/>
    <property type="match status" value="1"/>
</dbReference>
<dbReference type="GeneID" id="34794208"/>
<protein>
    <submittedName>
        <fullName evidence="2">Aerobic cobaltochelatase subunit CobS</fullName>
        <ecNumber evidence="2">6.6.1.2</ecNumber>
    </submittedName>
</protein>
<dbReference type="Proteomes" id="UP001189756">
    <property type="component" value="Unassembled WGS sequence"/>
</dbReference>
<evidence type="ECO:0000313" key="3">
    <source>
        <dbReference type="Proteomes" id="UP001189756"/>
    </source>
</evidence>
<dbReference type="Pfam" id="PF07728">
    <property type="entry name" value="AAA_5"/>
    <property type="match status" value="1"/>
</dbReference>
<name>A0AAD2BRN9_9RALS</name>
<dbReference type="GO" id="GO:0051116">
    <property type="term" value="F:cobaltochelatase activity"/>
    <property type="evidence" value="ECO:0007669"/>
    <property type="project" value="UniProtKB-EC"/>
</dbReference>
<accession>A0AAD2BRN9</accession>
<evidence type="ECO:0000313" key="2">
    <source>
        <dbReference type="EMBL" id="CAJ0804450.1"/>
    </source>
</evidence>
<comment type="caution">
    <text evidence="2">The sequence shown here is derived from an EMBL/GenBank/DDBJ whole genome shotgun (WGS) entry which is preliminary data.</text>
</comment>
<dbReference type="GO" id="GO:0005524">
    <property type="term" value="F:ATP binding"/>
    <property type="evidence" value="ECO:0007669"/>
    <property type="project" value="InterPro"/>
</dbReference>
<proteinExistence type="predicted"/>
<dbReference type="InterPro" id="IPR003593">
    <property type="entry name" value="AAA+_ATPase"/>
</dbReference>
<dbReference type="SMART" id="SM00382">
    <property type="entry name" value="AAA"/>
    <property type="match status" value="1"/>
</dbReference>
<dbReference type="GO" id="GO:0016887">
    <property type="term" value="F:ATP hydrolysis activity"/>
    <property type="evidence" value="ECO:0007669"/>
    <property type="project" value="InterPro"/>
</dbReference>
<dbReference type="EMBL" id="CATZAZ010000011">
    <property type="protein sequence ID" value="CAJ0804450.1"/>
    <property type="molecule type" value="Genomic_DNA"/>
</dbReference>
<evidence type="ECO:0000259" key="1">
    <source>
        <dbReference type="SMART" id="SM00382"/>
    </source>
</evidence>
<dbReference type="InterPro" id="IPR050764">
    <property type="entry name" value="CbbQ/NirQ/NorQ/GpvN"/>
</dbReference>
<dbReference type="InterPro" id="IPR027417">
    <property type="entry name" value="P-loop_NTPase"/>
</dbReference>
<feature type="domain" description="AAA+ ATPase" evidence="1">
    <location>
        <begin position="58"/>
        <end position="208"/>
    </location>
</feature>